<evidence type="ECO:0000313" key="2">
    <source>
        <dbReference type="Proteomes" id="UP001318682"/>
    </source>
</evidence>
<name>A0ABZ2BRF5_9RHOB</name>
<sequence length="79" mass="8879">MGYGTLLAMVYALDITMNFGVIAFETISAVRIEPEHPKLFKIQEFFRVHDLTCVVFETNSTGSCIKVFTTSVQINPYLA</sequence>
<organism evidence="1 2">
    <name type="scientific">Roseobacter fucihabitans</name>
    <dbReference type="NCBI Taxonomy" id="1537242"/>
    <lineage>
        <taxon>Bacteria</taxon>
        <taxon>Pseudomonadati</taxon>
        <taxon>Pseudomonadota</taxon>
        <taxon>Alphaproteobacteria</taxon>
        <taxon>Rhodobacterales</taxon>
        <taxon>Roseobacteraceae</taxon>
        <taxon>Roseobacter</taxon>
    </lineage>
</organism>
<dbReference type="Proteomes" id="UP001318682">
    <property type="component" value="Chromosome"/>
</dbReference>
<dbReference type="EMBL" id="CP143423">
    <property type="protein sequence ID" value="WVX48543.1"/>
    <property type="molecule type" value="Genomic_DNA"/>
</dbReference>
<protein>
    <submittedName>
        <fullName evidence="1">Uncharacterized protein</fullName>
    </submittedName>
</protein>
<proteinExistence type="predicted"/>
<evidence type="ECO:0000313" key="1">
    <source>
        <dbReference type="EMBL" id="WVX48543.1"/>
    </source>
</evidence>
<gene>
    <name evidence="1" type="ORF">ROLI_016240</name>
</gene>
<keyword evidence="2" id="KW-1185">Reference proteome</keyword>
<accession>A0ABZ2BRF5</accession>
<reference evidence="2" key="1">
    <citation type="submission" date="2024-01" db="EMBL/GenBank/DDBJ databases">
        <title>Roseobacter fucihabitans sp. nov., isolated from the brown alga Fucus spiralis.</title>
        <authorList>
            <person name="Hahnke S."/>
            <person name="Berger M."/>
            <person name="Schlingloff A."/>
            <person name="Athale I."/>
            <person name="Neumann-Schaal M."/>
            <person name="Adenaya A."/>
            <person name="Poehlein A."/>
            <person name="Daniel R."/>
            <person name="Pertersen J."/>
            <person name="Brinkhoff T."/>
        </authorList>
    </citation>
    <scope>NUCLEOTIDE SEQUENCE [LARGE SCALE GENOMIC DNA]</scope>
    <source>
        <strain evidence="2">B14</strain>
    </source>
</reference>